<gene>
    <name evidence="3" type="ORF">ACE1CI_30460</name>
</gene>
<feature type="coiled-coil region" evidence="1">
    <location>
        <begin position="155"/>
        <end position="221"/>
    </location>
</feature>
<name>A0ABV4Y0K7_9CYAN</name>
<accession>A0ABV4Y0K7</accession>
<keyword evidence="2" id="KW-0472">Membrane</keyword>
<evidence type="ECO:0000256" key="1">
    <source>
        <dbReference type="SAM" id="Coils"/>
    </source>
</evidence>
<dbReference type="RefSeq" id="WP_413266874.1">
    <property type="nucleotide sequence ID" value="NZ_JBHFNR010000246.1"/>
</dbReference>
<keyword evidence="2" id="KW-1133">Transmembrane helix</keyword>
<dbReference type="EMBL" id="JBHFNR010000246">
    <property type="protein sequence ID" value="MFB2897260.1"/>
    <property type="molecule type" value="Genomic_DNA"/>
</dbReference>
<dbReference type="Proteomes" id="UP001576784">
    <property type="component" value="Unassembled WGS sequence"/>
</dbReference>
<evidence type="ECO:0000313" key="4">
    <source>
        <dbReference type="Proteomes" id="UP001576784"/>
    </source>
</evidence>
<feature type="transmembrane region" description="Helical" evidence="2">
    <location>
        <begin position="116"/>
        <end position="138"/>
    </location>
</feature>
<comment type="caution">
    <text evidence="3">The sequence shown here is derived from an EMBL/GenBank/DDBJ whole genome shotgun (WGS) entry which is preliminary data.</text>
</comment>
<organism evidence="3 4">
    <name type="scientific">Floridaenema flaviceps BLCC-F50</name>
    <dbReference type="NCBI Taxonomy" id="3153642"/>
    <lineage>
        <taxon>Bacteria</taxon>
        <taxon>Bacillati</taxon>
        <taxon>Cyanobacteriota</taxon>
        <taxon>Cyanophyceae</taxon>
        <taxon>Oscillatoriophycideae</taxon>
        <taxon>Aerosakkonematales</taxon>
        <taxon>Aerosakkonemataceae</taxon>
        <taxon>Floridanema</taxon>
        <taxon>Floridanema flaviceps</taxon>
    </lineage>
</organism>
<keyword evidence="2" id="KW-0812">Transmembrane</keyword>
<keyword evidence="4" id="KW-1185">Reference proteome</keyword>
<evidence type="ECO:0000256" key="2">
    <source>
        <dbReference type="SAM" id="Phobius"/>
    </source>
</evidence>
<keyword evidence="1" id="KW-0175">Coiled coil</keyword>
<sequence>MPGFEYDTIITKVDGVGQKIDNELVGKKFESADINNPLNDLMGSLLPVLGAVSAGAFTTIKIPVAGAANNIVSFTRMQQLSTAVSSLSSTAQAGQAATSGILQGGIRGILSFGKMLLPLVAQIVAVIAALAFTAWEIWNTFDTIGQSVSHLYEAKAELEVKVGSFEAKMNRIEAENRALKTGLATLERTTNQQLQQQATKIQNLEAEVAGLETLIKNNHAQSMQQLNTV</sequence>
<feature type="non-terminal residue" evidence="3">
    <location>
        <position position="229"/>
    </location>
</feature>
<proteinExistence type="predicted"/>
<reference evidence="3 4" key="1">
    <citation type="submission" date="2024-09" db="EMBL/GenBank/DDBJ databases">
        <title>Floridaenema gen nov. (Aerosakkonemataceae, Aerosakkonematales ord. nov., Cyanobacteria) from benthic tropical and subtropical fresh waters, with the description of four new species.</title>
        <authorList>
            <person name="Moretto J.A."/>
            <person name="Berthold D.E."/>
            <person name="Lefler F.W."/>
            <person name="Huang I.-S."/>
            <person name="Laughinghouse H. IV."/>
        </authorList>
    </citation>
    <scope>NUCLEOTIDE SEQUENCE [LARGE SCALE GENOMIC DNA]</scope>
    <source>
        <strain evidence="3 4">BLCC-F50</strain>
    </source>
</reference>
<evidence type="ECO:0000313" key="3">
    <source>
        <dbReference type="EMBL" id="MFB2897260.1"/>
    </source>
</evidence>
<protein>
    <submittedName>
        <fullName evidence="3">Uncharacterized protein</fullName>
    </submittedName>
</protein>